<organism evidence="1 2">
    <name type="scientific">Rhodocollybia butyracea</name>
    <dbReference type="NCBI Taxonomy" id="206335"/>
    <lineage>
        <taxon>Eukaryota</taxon>
        <taxon>Fungi</taxon>
        <taxon>Dikarya</taxon>
        <taxon>Basidiomycota</taxon>
        <taxon>Agaricomycotina</taxon>
        <taxon>Agaricomycetes</taxon>
        <taxon>Agaricomycetidae</taxon>
        <taxon>Agaricales</taxon>
        <taxon>Marasmiineae</taxon>
        <taxon>Omphalotaceae</taxon>
        <taxon>Rhodocollybia</taxon>
    </lineage>
</organism>
<dbReference type="Proteomes" id="UP000772434">
    <property type="component" value="Unassembled WGS sequence"/>
</dbReference>
<evidence type="ECO:0000313" key="2">
    <source>
        <dbReference type="Proteomes" id="UP000772434"/>
    </source>
</evidence>
<gene>
    <name evidence="1" type="ORF">BDP27DRAFT_1432860</name>
</gene>
<reference evidence="1" key="1">
    <citation type="submission" date="2020-11" db="EMBL/GenBank/DDBJ databases">
        <authorList>
            <consortium name="DOE Joint Genome Institute"/>
            <person name="Ahrendt S."/>
            <person name="Riley R."/>
            <person name="Andreopoulos W."/>
            <person name="Labutti K."/>
            <person name="Pangilinan J."/>
            <person name="Ruiz-Duenas F.J."/>
            <person name="Barrasa J.M."/>
            <person name="Sanchez-Garcia M."/>
            <person name="Camarero S."/>
            <person name="Miyauchi S."/>
            <person name="Serrano A."/>
            <person name="Linde D."/>
            <person name="Babiker R."/>
            <person name="Drula E."/>
            <person name="Ayuso-Fernandez I."/>
            <person name="Pacheco R."/>
            <person name="Padilla G."/>
            <person name="Ferreira P."/>
            <person name="Barriuso J."/>
            <person name="Kellner H."/>
            <person name="Castanera R."/>
            <person name="Alfaro M."/>
            <person name="Ramirez L."/>
            <person name="Pisabarro A.G."/>
            <person name="Kuo A."/>
            <person name="Tritt A."/>
            <person name="Lipzen A."/>
            <person name="He G."/>
            <person name="Yan M."/>
            <person name="Ng V."/>
            <person name="Cullen D."/>
            <person name="Martin F."/>
            <person name="Rosso M.-N."/>
            <person name="Henrissat B."/>
            <person name="Hibbett D."/>
            <person name="Martinez A.T."/>
            <person name="Grigoriev I.V."/>
        </authorList>
    </citation>
    <scope>NUCLEOTIDE SEQUENCE</scope>
    <source>
        <strain evidence="1">AH 40177</strain>
    </source>
</reference>
<accession>A0A9P5P8Y0</accession>
<dbReference type="EMBL" id="JADNRY010000386">
    <property type="protein sequence ID" value="KAF9058422.1"/>
    <property type="molecule type" value="Genomic_DNA"/>
</dbReference>
<dbReference type="AlphaFoldDB" id="A0A9P5P8Y0"/>
<comment type="caution">
    <text evidence="1">The sequence shown here is derived from an EMBL/GenBank/DDBJ whole genome shotgun (WGS) entry which is preliminary data.</text>
</comment>
<keyword evidence="2" id="KW-1185">Reference proteome</keyword>
<protein>
    <submittedName>
        <fullName evidence="1">Uncharacterized protein</fullName>
    </submittedName>
</protein>
<proteinExistence type="predicted"/>
<name>A0A9P5P8Y0_9AGAR</name>
<sequence length="49" mass="5242">MSALKAAGINAVLINSSVLVAKRTEVITRFKTDPDVDLLLMSTISPPLM</sequence>
<evidence type="ECO:0000313" key="1">
    <source>
        <dbReference type="EMBL" id="KAF9058422.1"/>
    </source>
</evidence>